<evidence type="ECO:0000256" key="3">
    <source>
        <dbReference type="ARBA" id="ARBA00012239"/>
    </source>
</evidence>
<comment type="caution">
    <text evidence="12">The sequence shown here is derived from an EMBL/GenBank/DDBJ whole genome shotgun (WGS) entry which is preliminary data.</text>
</comment>
<evidence type="ECO:0000256" key="7">
    <source>
        <dbReference type="ARBA" id="ARBA00023004"/>
    </source>
</evidence>
<dbReference type="FunFam" id="3.40.640.10:FF:000084">
    <property type="entry name" value="IscS-like cysteine desulfurase"/>
    <property type="match status" value="1"/>
</dbReference>
<dbReference type="PIRSF" id="PIRSF005572">
    <property type="entry name" value="NifS"/>
    <property type="match status" value="1"/>
</dbReference>
<keyword evidence="13" id="KW-1185">Reference proteome</keyword>
<dbReference type="InterPro" id="IPR015422">
    <property type="entry name" value="PyrdxlP-dep_Trfase_small"/>
</dbReference>
<evidence type="ECO:0000313" key="13">
    <source>
        <dbReference type="Proteomes" id="UP000623678"/>
    </source>
</evidence>
<dbReference type="InterPro" id="IPR016454">
    <property type="entry name" value="Cysteine_dSase"/>
</dbReference>
<dbReference type="Gene3D" id="1.10.260.50">
    <property type="match status" value="1"/>
</dbReference>
<dbReference type="GO" id="GO:0051536">
    <property type="term" value="F:iron-sulfur cluster binding"/>
    <property type="evidence" value="ECO:0007669"/>
    <property type="project" value="UniProtKB-KW"/>
</dbReference>
<evidence type="ECO:0000313" key="12">
    <source>
        <dbReference type="EMBL" id="MBC8585791.1"/>
    </source>
</evidence>
<dbReference type="Pfam" id="PF00266">
    <property type="entry name" value="Aminotran_5"/>
    <property type="match status" value="1"/>
</dbReference>
<dbReference type="AlphaFoldDB" id="A0A926END2"/>
<proteinExistence type="inferred from homology"/>
<evidence type="ECO:0000256" key="6">
    <source>
        <dbReference type="ARBA" id="ARBA00022898"/>
    </source>
</evidence>
<evidence type="ECO:0000256" key="1">
    <source>
        <dbReference type="ARBA" id="ARBA00001933"/>
    </source>
</evidence>
<dbReference type="GO" id="GO:0046872">
    <property type="term" value="F:metal ion binding"/>
    <property type="evidence" value="ECO:0007669"/>
    <property type="project" value="UniProtKB-KW"/>
</dbReference>
<organism evidence="12 13">
    <name type="scientific">Youxingia wuxianensis</name>
    <dbReference type="NCBI Taxonomy" id="2763678"/>
    <lineage>
        <taxon>Bacteria</taxon>
        <taxon>Bacillati</taxon>
        <taxon>Bacillota</taxon>
        <taxon>Clostridia</taxon>
        <taxon>Eubacteriales</taxon>
        <taxon>Oscillospiraceae</taxon>
        <taxon>Youxingia</taxon>
    </lineage>
</organism>
<evidence type="ECO:0000256" key="10">
    <source>
        <dbReference type="RuleBase" id="RU004504"/>
    </source>
</evidence>
<dbReference type="PANTHER" id="PTHR11601">
    <property type="entry name" value="CYSTEINE DESULFURYLASE FAMILY MEMBER"/>
    <property type="match status" value="1"/>
</dbReference>
<dbReference type="EC" id="2.8.1.7" evidence="3"/>
<keyword evidence="5" id="KW-0479">Metal-binding</keyword>
<evidence type="ECO:0000256" key="9">
    <source>
        <dbReference type="ARBA" id="ARBA00050776"/>
    </source>
</evidence>
<dbReference type="InterPro" id="IPR020578">
    <property type="entry name" value="Aminotrans_V_PyrdxlP_BS"/>
</dbReference>
<evidence type="ECO:0000256" key="2">
    <source>
        <dbReference type="ARBA" id="ARBA00006490"/>
    </source>
</evidence>
<dbReference type="SUPFAM" id="SSF53383">
    <property type="entry name" value="PLP-dependent transferases"/>
    <property type="match status" value="1"/>
</dbReference>
<evidence type="ECO:0000259" key="11">
    <source>
        <dbReference type="Pfam" id="PF00266"/>
    </source>
</evidence>
<protein>
    <recommendedName>
        <fullName evidence="3">cysteine desulfurase</fullName>
        <ecNumber evidence="3">2.8.1.7</ecNumber>
    </recommendedName>
</protein>
<dbReference type="InterPro" id="IPR015424">
    <property type="entry name" value="PyrdxlP-dep_Trfase"/>
</dbReference>
<evidence type="ECO:0000256" key="8">
    <source>
        <dbReference type="ARBA" id="ARBA00023014"/>
    </source>
</evidence>
<sequence>MEHKLAYLDNAATTRVCPAAIQAATRLMKECYGNPSSLHTMGVVSSRELSKAREEVALALGCQSESVYFTSGGTESNNLAIFGGAQAKIRRGKKLIVTSAEHSSVEGAAKRLEETGWEVTYISPDSTGLVDAQAVADAVDEHTALVSMMYVNNETGAIFPIERAAKLIRAKNPETLIHCDGVQAFGKLPFRVSKMEIDLMSVSGHKICGPKGVGALYIRRGVRILPLVYGGSQEKGIRSGTESLPMIAAFAAACRELKVADNFEKIQKLHDYLVEKLEEIPGVCINSPKNSSPYILNISVPGYRSEIMLHFLESRGVYVSSGSACSKGALSHVLRSMGLSPSLVDSALRISLIYDTRTKQLDQLIKGLKEGMEQLAH</sequence>
<comment type="catalytic activity">
    <reaction evidence="9">
        <text>(sulfur carrier)-H + L-cysteine = (sulfur carrier)-SH + L-alanine</text>
        <dbReference type="Rhea" id="RHEA:43892"/>
        <dbReference type="Rhea" id="RHEA-COMP:14737"/>
        <dbReference type="Rhea" id="RHEA-COMP:14739"/>
        <dbReference type="ChEBI" id="CHEBI:29917"/>
        <dbReference type="ChEBI" id="CHEBI:35235"/>
        <dbReference type="ChEBI" id="CHEBI:57972"/>
        <dbReference type="ChEBI" id="CHEBI:64428"/>
        <dbReference type="EC" id="2.8.1.7"/>
    </reaction>
</comment>
<dbReference type="PROSITE" id="PS00595">
    <property type="entry name" value="AA_TRANSFER_CLASS_5"/>
    <property type="match status" value="1"/>
</dbReference>
<keyword evidence="8" id="KW-0411">Iron-sulfur</keyword>
<dbReference type="EMBL" id="JACRTD010000006">
    <property type="protein sequence ID" value="MBC8585791.1"/>
    <property type="molecule type" value="Genomic_DNA"/>
</dbReference>
<dbReference type="InterPro" id="IPR000192">
    <property type="entry name" value="Aminotrans_V_dom"/>
</dbReference>
<comment type="cofactor">
    <cofactor evidence="1 10">
        <name>pyridoxal 5'-phosphate</name>
        <dbReference type="ChEBI" id="CHEBI:597326"/>
    </cofactor>
</comment>
<dbReference type="Gene3D" id="3.90.1150.10">
    <property type="entry name" value="Aspartate Aminotransferase, domain 1"/>
    <property type="match status" value="1"/>
</dbReference>
<gene>
    <name evidence="12" type="ORF">H8705_09355</name>
</gene>
<dbReference type="InterPro" id="IPR015421">
    <property type="entry name" value="PyrdxlP-dep_Trfase_major"/>
</dbReference>
<feature type="domain" description="Aminotransferase class V" evidence="11">
    <location>
        <begin position="7"/>
        <end position="364"/>
    </location>
</feature>
<comment type="similarity">
    <text evidence="2">Belongs to the class-V pyridoxal-phosphate-dependent aminotransferase family. NifS/IscS subfamily.</text>
</comment>
<evidence type="ECO:0000256" key="5">
    <source>
        <dbReference type="ARBA" id="ARBA00022723"/>
    </source>
</evidence>
<keyword evidence="7" id="KW-0408">Iron</keyword>
<dbReference type="PANTHER" id="PTHR11601:SF34">
    <property type="entry name" value="CYSTEINE DESULFURASE"/>
    <property type="match status" value="1"/>
</dbReference>
<accession>A0A926END2</accession>
<dbReference type="RefSeq" id="WP_262395506.1">
    <property type="nucleotide sequence ID" value="NZ_JACRTD010000006.1"/>
</dbReference>
<keyword evidence="4" id="KW-0808">Transferase</keyword>
<name>A0A926END2_9FIRM</name>
<keyword evidence="6" id="KW-0663">Pyridoxal phosphate</keyword>
<reference evidence="12" key="1">
    <citation type="submission" date="2020-08" db="EMBL/GenBank/DDBJ databases">
        <title>Genome public.</title>
        <authorList>
            <person name="Liu C."/>
            <person name="Sun Q."/>
        </authorList>
    </citation>
    <scope>NUCLEOTIDE SEQUENCE</scope>
    <source>
        <strain evidence="12">NSJ-64</strain>
    </source>
</reference>
<dbReference type="Gene3D" id="3.40.640.10">
    <property type="entry name" value="Type I PLP-dependent aspartate aminotransferase-like (Major domain)"/>
    <property type="match status" value="1"/>
</dbReference>
<dbReference type="Proteomes" id="UP000623678">
    <property type="component" value="Unassembled WGS sequence"/>
</dbReference>
<evidence type="ECO:0000256" key="4">
    <source>
        <dbReference type="ARBA" id="ARBA00022679"/>
    </source>
</evidence>
<dbReference type="GO" id="GO:0031071">
    <property type="term" value="F:cysteine desulfurase activity"/>
    <property type="evidence" value="ECO:0007669"/>
    <property type="project" value="UniProtKB-EC"/>
</dbReference>